<evidence type="ECO:0000313" key="1">
    <source>
        <dbReference type="EMBL" id="KAG9186448.1"/>
    </source>
</evidence>
<dbReference type="EMBL" id="JAANER010000008">
    <property type="protein sequence ID" value="KAG9186448.1"/>
    <property type="molecule type" value="Genomic_DNA"/>
</dbReference>
<reference evidence="1" key="1">
    <citation type="submission" date="2021-07" db="EMBL/GenBank/DDBJ databases">
        <title>Genome Resource of American Ginseng Black Spot Pathogen Alternaria panax.</title>
        <authorList>
            <person name="Qiu C."/>
            <person name="Wang W."/>
            <person name="Liu Z."/>
        </authorList>
    </citation>
    <scope>NUCLEOTIDE SEQUENCE</scope>
    <source>
        <strain evidence="1">BNCC115425</strain>
    </source>
</reference>
<keyword evidence="2" id="KW-1185">Reference proteome</keyword>
<sequence>MADAIRRYRIPATSRVHNTVAYSFIVQTLRPEKLSTDQILKLLRVAKVLGPTQYEQLLQDVFFLRPLQLEVLPIEPIASDHDTDCVILLANLMLRGAACRAEIASTLLSSSRTDETLHLHERNDLATWILEGSPSLQEINARFESIRRAVDLQREQLLDVNAAIQEATADIGCYVRTTFVDDQEREEGRTEEVAGVDARQKIKRLEVRIADEGRMSRKSLDVCDLDLERVSSNGTEFEDIEAYSGPMGSMSDGCLDFTDDESVRSIKTV</sequence>
<accession>A0AAD4I5F8</accession>
<comment type="caution">
    <text evidence="1">The sequence shown here is derived from an EMBL/GenBank/DDBJ whole genome shotgun (WGS) entry which is preliminary data.</text>
</comment>
<gene>
    <name evidence="1" type="ORF">G6011_09556</name>
</gene>
<organism evidence="1 2">
    <name type="scientific">Alternaria panax</name>
    <dbReference type="NCBI Taxonomy" id="48097"/>
    <lineage>
        <taxon>Eukaryota</taxon>
        <taxon>Fungi</taxon>
        <taxon>Dikarya</taxon>
        <taxon>Ascomycota</taxon>
        <taxon>Pezizomycotina</taxon>
        <taxon>Dothideomycetes</taxon>
        <taxon>Pleosporomycetidae</taxon>
        <taxon>Pleosporales</taxon>
        <taxon>Pleosporineae</taxon>
        <taxon>Pleosporaceae</taxon>
        <taxon>Alternaria</taxon>
        <taxon>Alternaria sect. Panax</taxon>
    </lineage>
</organism>
<proteinExistence type="predicted"/>
<evidence type="ECO:0000313" key="2">
    <source>
        <dbReference type="Proteomes" id="UP001199106"/>
    </source>
</evidence>
<dbReference type="AlphaFoldDB" id="A0AAD4I5F8"/>
<protein>
    <submittedName>
        <fullName evidence="1">Uncharacterized protein</fullName>
    </submittedName>
</protein>
<name>A0AAD4I5F8_9PLEO</name>
<dbReference type="Proteomes" id="UP001199106">
    <property type="component" value="Unassembled WGS sequence"/>
</dbReference>